<evidence type="ECO:0000256" key="1">
    <source>
        <dbReference type="SAM" id="MobiDB-lite"/>
    </source>
</evidence>
<dbReference type="PANTHER" id="PTHR48196:SF1">
    <property type="entry name" value="DUF630 DOMAIN-CONTAINING PROTEIN"/>
    <property type="match status" value="1"/>
</dbReference>
<name>A0ABQ9C6J0_9ROSI</name>
<gene>
    <name evidence="2" type="ORF">OIU77_020467</name>
</gene>
<comment type="caution">
    <text evidence="2">The sequence shown here is derived from an EMBL/GenBank/DDBJ whole genome shotgun (WGS) entry which is preliminary data.</text>
</comment>
<evidence type="ECO:0000313" key="3">
    <source>
        <dbReference type="Proteomes" id="UP001141253"/>
    </source>
</evidence>
<reference evidence="2" key="1">
    <citation type="submission" date="2022-10" db="EMBL/GenBank/DDBJ databases">
        <authorList>
            <person name="Hyden B.L."/>
            <person name="Feng K."/>
            <person name="Yates T."/>
            <person name="Jawdy S."/>
            <person name="Smart L.B."/>
            <person name="Muchero W."/>
        </authorList>
    </citation>
    <scope>NUCLEOTIDE SEQUENCE</scope>
    <source>
        <tissue evidence="2">Shoot tip</tissue>
    </source>
</reference>
<proteinExistence type="predicted"/>
<keyword evidence="3" id="KW-1185">Reference proteome</keyword>
<evidence type="ECO:0000313" key="2">
    <source>
        <dbReference type="EMBL" id="KAJ6395207.1"/>
    </source>
</evidence>
<dbReference type="EMBL" id="JAPFFI010000004">
    <property type="protein sequence ID" value="KAJ6395207.1"/>
    <property type="molecule type" value="Genomic_DNA"/>
</dbReference>
<feature type="region of interest" description="Disordered" evidence="1">
    <location>
        <begin position="110"/>
        <end position="150"/>
    </location>
</feature>
<protein>
    <submittedName>
        <fullName evidence="2">Uncharacterized protein</fullName>
    </submittedName>
</protein>
<dbReference type="Proteomes" id="UP001141253">
    <property type="component" value="Chromosome 4"/>
</dbReference>
<reference evidence="2" key="2">
    <citation type="journal article" date="2023" name="Int. J. Mol. Sci.">
        <title>De Novo Assembly and Annotation of 11 Diverse Shrub Willow (Salix) Genomes Reveals Novel Gene Organization in Sex-Linked Regions.</title>
        <authorList>
            <person name="Hyden B."/>
            <person name="Feng K."/>
            <person name="Yates T.B."/>
            <person name="Jawdy S."/>
            <person name="Cereghino C."/>
            <person name="Smart L.B."/>
            <person name="Muchero W."/>
        </authorList>
    </citation>
    <scope>NUCLEOTIDE SEQUENCE</scope>
    <source>
        <tissue evidence="2">Shoot tip</tissue>
    </source>
</reference>
<organism evidence="2 3">
    <name type="scientific">Salix suchowensis</name>
    <dbReference type="NCBI Taxonomy" id="1278906"/>
    <lineage>
        <taxon>Eukaryota</taxon>
        <taxon>Viridiplantae</taxon>
        <taxon>Streptophyta</taxon>
        <taxon>Embryophyta</taxon>
        <taxon>Tracheophyta</taxon>
        <taxon>Spermatophyta</taxon>
        <taxon>Magnoliopsida</taxon>
        <taxon>eudicotyledons</taxon>
        <taxon>Gunneridae</taxon>
        <taxon>Pentapetalae</taxon>
        <taxon>rosids</taxon>
        <taxon>fabids</taxon>
        <taxon>Malpighiales</taxon>
        <taxon>Salicaceae</taxon>
        <taxon>Saliceae</taxon>
        <taxon>Salix</taxon>
    </lineage>
</organism>
<sequence>MTPSINLGKLSHVSFAMESKKEMDEIAVVLKRFGDEQSTLLDQFERLSFEVHLSQAMLGRSLSEPGASRSQFKGQASGAAPLAAQVKQGSRRRGLGFDKFLKKLLKPILGRKRKGGGGGAAAAAAASKKEGMADPKDPRSWKAFSRSLRI</sequence>
<feature type="compositionally biased region" description="Basic and acidic residues" evidence="1">
    <location>
        <begin position="127"/>
        <end position="140"/>
    </location>
</feature>
<dbReference type="PANTHER" id="PTHR48196">
    <property type="entry name" value="DUF630 DOMAIN-CONTAINING PROTEIN"/>
    <property type="match status" value="1"/>
</dbReference>
<accession>A0ABQ9C6J0</accession>